<dbReference type="InterPro" id="IPR018392">
    <property type="entry name" value="LysM"/>
</dbReference>
<proteinExistence type="predicted"/>
<dbReference type="EMBL" id="CP060636">
    <property type="protein sequence ID" value="QNM11487.1"/>
    <property type="molecule type" value="Genomic_DNA"/>
</dbReference>
<evidence type="ECO:0000313" key="2">
    <source>
        <dbReference type="EMBL" id="QNM11487.1"/>
    </source>
</evidence>
<evidence type="ECO:0000256" key="1">
    <source>
        <dbReference type="SAM" id="MobiDB-lite"/>
    </source>
</evidence>
<feature type="region of interest" description="Disordered" evidence="1">
    <location>
        <begin position="160"/>
        <end position="183"/>
    </location>
</feature>
<name>A0A7G9GL05_9FIRM</name>
<reference evidence="2 3" key="1">
    <citation type="submission" date="2020-08" db="EMBL/GenBank/DDBJ databases">
        <authorList>
            <person name="Liu C."/>
            <person name="Sun Q."/>
        </authorList>
    </citation>
    <scope>NUCLEOTIDE SEQUENCE [LARGE SCALE GENOMIC DNA]</scope>
    <source>
        <strain evidence="2 3">NSJ-61</strain>
    </source>
</reference>
<protein>
    <submittedName>
        <fullName evidence="2">Stage VI sporulation protein D</fullName>
    </submittedName>
</protein>
<keyword evidence="3" id="KW-1185">Reference proteome</keyword>
<evidence type="ECO:0000313" key="3">
    <source>
        <dbReference type="Proteomes" id="UP000515856"/>
    </source>
</evidence>
<dbReference type="Proteomes" id="UP000515856">
    <property type="component" value="Chromosome"/>
</dbReference>
<gene>
    <name evidence="2" type="ORF">H9Q80_14710</name>
</gene>
<dbReference type="RefSeq" id="WP_117454091.1">
    <property type="nucleotide sequence ID" value="NZ_CP060636.1"/>
</dbReference>
<dbReference type="AlphaFoldDB" id="A0A7G9GL05"/>
<feature type="compositionally biased region" description="Acidic residues" evidence="1">
    <location>
        <begin position="172"/>
        <end position="181"/>
    </location>
</feature>
<accession>A0A7G9GL05</accession>
<feature type="compositionally biased region" description="Basic and acidic residues" evidence="1">
    <location>
        <begin position="161"/>
        <end position="171"/>
    </location>
</feature>
<organism evidence="2 3">
    <name type="scientific">[Eubacterium] hominis</name>
    <dbReference type="NCBI Taxonomy" id="2764325"/>
    <lineage>
        <taxon>Bacteria</taxon>
        <taxon>Bacillati</taxon>
        <taxon>Bacillota</taxon>
        <taxon>Erysipelotrichia</taxon>
        <taxon>Erysipelotrichales</taxon>
        <taxon>Erysipelotrichaceae</taxon>
        <taxon>Amedibacillus</taxon>
    </lineage>
</organism>
<dbReference type="CDD" id="cd00118">
    <property type="entry name" value="LysM"/>
    <property type="match status" value="1"/>
</dbReference>
<dbReference type="KEGG" id="ehn:H9Q80_14710"/>
<sequence length="250" mass="28645">MKTMKIEKQLLFADSVKQVMKLQVRDGLQYQMEEDGKRAIGPLFIKGQYEGMDGSIQNFQEVLDMDIMAPSEKLGNGEFFIQIEDYEGIPENDSIHLYITMRIHGLKEDQKDVQGEVSKKDINSHQETNANVILQQPVVPKQPEIEEIKPEPTAIEPVEEAVSKTETMEDKEIAEEEESQEDAAPITDTFDEFEDLFEDADTTYTSYRMIVAQEQDTYASIAKRYDVDEAALRSNNHDKEIHHKTLVILP</sequence>